<reference evidence="1 2" key="1">
    <citation type="submission" date="2018-08" db="EMBL/GenBank/DDBJ databases">
        <title>A genome reference for cultivated species of the human gut microbiota.</title>
        <authorList>
            <person name="Zou Y."/>
            <person name="Xue W."/>
            <person name="Luo G."/>
        </authorList>
    </citation>
    <scope>NUCLEOTIDE SEQUENCE [LARGE SCALE GENOMIC DNA]</scope>
    <source>
        <strain evidence="1 2">AF37-6AC</strain>
    </source>
</reference>
<comment type="caution">
    <text evidence="1">The sequence shown here is derived from an EMBL/GenBank/DDBJ whole genome shotgun (WGS) entry which is preliminary data.</text>
</comment>
<name>A0A415L5A7_9FIRM</name>
<dbReference type="AlphaFoldDB" id="A0A415L5A7"/>
<evidence type="ECO:0000313" key="2">
    <source>
        <dbReference type="Proteomes" id="UP000285897"/>
    </source>
</evidence>
<dbReference type="EMBL" id="QROS01000016">
    <property type="protein sequence ID" value="RHL43680.1"/>
    <property type="molecule type" value="Genomic_DNA"/>
</dbReference>
<protein>
    <submittedName>
        <fullName evidence="1">Uncharacterized protein</fullName>
    </submittedName>
</protein>
<gene>
    <name evidence="1" type="ORF">DW021_15280</name>
</gene>
<proteinExistence type="predicted"/>
<organism evidence="1 2">
    <name type="scientific">Blautia obeum</name>
    <dbReference type="NCBI Taxonomy" id="40520"/>
    <lineage>
        <taxon>Bacteria</taxon>
        <taxon>Bacillati</taxon>
        <taxon>Bacillota</taxon>
        <taxon>Clostridia</taxon>
        <taxon>Lachnospirales</taxon>
        <taxon>Lachnospiraceae</taxon>
        <taxon>Blautia</taxon>
    </lineage>
</organism>
<dbReference type="Proteomes" id="UP000285897">
    <property type="component" value="Unassembled WGS sequence"/>
</dbReference>
<sequence length="152" mass="16411">MAESIKTTVVENLPENAAPGDADYIITAQKNILKKTKIAQLVNVFKEKLGINTLNTNLTTNISVAHALGTSFCVYNSQFVYIHIGFGVPVQLTSKDTLAILPSDIKMQAVSNIGVVSTTGTIASIMIQNNIVYANPTFPQGNYLIDLVLKRA</sequence>
<accession>A0A415L5A7</accession>
<evidence type="ECO:0000313" key="1">
    <source>
        <dbReference type="EMBL" id="RHL43680.1"/>
    </source>
</evidence>
<dbReference type="RefSeq" id="WP_118393430.1">
    <property type="nucleotide sequence ID" value="NZ_QROS01000016.1"/>
</dbReference>